<proteinExistence type="predicted"/>
<evidence type="ECO:0000313" key="2">
    <source>
        <dbReference type="EMBL" id="EOX96886.1"/>
    </source>
</evidence>
<gene>
    <name evidence="2" type="ORF">TCM_006028</name>
</gene>
<dbReference type="Pfam" id="PF02705">
    <property type="entry name" value="K_trans"/>
    <property type="match status" value="1"/>
</dbReference>
<dbReference type="Proteomes" id="UP000026915">
    <property type="component" value="Chromosome 2"/>
</dbReference>
<protein>
    <recommendedName>
        <fullName evidence="1">K+ potassium transporter integral membrane domain-containing protein</fullName>
    </recommendedName>
</protein>
<dbReference type="InParanoid" id="A0A061DXS5"/>
<name>A0A061DXS5_THECC</name>
<evidence type="ECO:0000259" key="1">
    <source>
        <dbReference type="Pfam" id="PF02705"/>
    </source>
</evidence>
<evidence type="ECO:0000313" key="3">
    <source>
        <dbReference type="Proteomes" id="UP000026915"/>
    </source>
</evidence>
<dbReference type="EMBL" id="CM001880">
    <property type="protein sequence ID" value="EOX96886.1"/>
    <property type="molecule type" value="Genomic_DNA"/>
</dbReference>
<accession>A0A061DXS5</accession>
<dbReference type="AlphaFoldDB" id="A0A061DXS5"/>
<dbReference type="STRING" id="3641.A0A061DXS5"/>
<sequence length="128" mass="14689">MNDMLSKVRKLARKSLISLLMREAARISANQEEVFQSQVYIPGINWVLMVLCIAVTAGFREENPNLEMHLARDPCPVREGRLLFSVRFEINQRWLGPSCNCGSISHRHVCLALRWKLNATMTDEGPRH</sequence>
<organism evidence="2 3">
    <name type="scientific">Theobroma cacao</name>
    <name type="common">Cacao</name>
    <name type="synonym">Cocoa</name>
    <dbReference type="NCBI Taxonomy" id="3641"/>
    <lineage>
        <taxon>Eukaryota</taxon>
        <taxon>Viridiplantae</taxon>
        <taxon>Streptophyta</taxon>
        <taxon>Embryophyta</taxon>
        <taxon>Tracheophyta</taxon>
        <taxon>Spermatophyta</taxon>
        <taxon>Magnoliopsida</taxon>
        <taxon>eudicotyledons</taxon>
        <taxon>Gunneridae</taxon>
        <taxon>Pentapetalae</taxon>
        <taxon>rosids</taxon>
        <taxon>malvids</taxon>
        <taxon>Malvales</taxon>
        <taxon>Malvaceae</taxon>
        <taxon>Byttnerioideae</taxon>
        <taxon>Theobroma</taxon>
    </lineage>
</organism>
<reference evidence="2 3" key="1">
    <citation type="journal article" date="2013" name="Genome Biol.">
        <title>The genome sequence of the most widely cultivated cacao type and its use to identify candidate genes regulating pod color.</title>
        <authorList>
            <person name="Motamayor J.C."/>
            <person name="Mockaitis K."/>
            <person name="Schmutz J."/>
            <person name="Haiminen N."/>
            <person name="Iii D.L."/>
            <person name="Cornejo O."/>
            <person name="Findley S.D."/>
            <person name="Zheng P."/>
            <person name="Utro F."/>
            <person name="Royaert S."/>
            <person name="Saski C."/>
            <person name="Jenkins J."/>
            <person name="Podicheti R."/>
            <person name="Zhao M."/>
            <person name="Scheffler B.E."/>
            <person name="Stack J.C."/>
            <person name="Feltus F.A."/>
            <person name="Mustiga G.M."/>
            <person name="Amores F."/>
            <person name="Phillips W."/>
            <person name="Marelli J.P."/>
            <person name="May G.D."/>
            <person name="Shapiro H."/>
            <person name="Ma J."/>
            <person name="Bustamante C.D."/>
            <person name="Schnell R.J."/>
            <person name="Main D."/>
            <person name="Gilbert D."/>
            <person name="Parida L."/>
            <person name="Kuhn D.N."/>
        </authorList>
    </citation>
    <scope>NUCLEOTIDE SEQUENCE [LARGE SCALE GENOMIC DNA]</scope>
    <source>
        <strain evidence="3">cv. Matina 1-6</strain>
    </source>
</reference>
<feature type="domain" description="K+ potassium transporter integral membrane" evidence="1">
    <location>
        <begin position="32"/>
        <end position="62"/>
    </location>
</feature>
<dbReference type="Gramene" id="EOX96886">
    <property type="protein sequence ID" value="EOX96886"/>
    <property type="gene ID" value="TCM_006028"/>
</dbReference>
<dbReference type="InterPro" id="IPR053951">
    <property type="entry name" value="K_trans_N"/>
</dbReference>
<dbReference type="HOGENOM" id="CLU_1963558_0_0_1"/>
<keyword evidence="3" id="KW-1185">Reference proteome</keyword>